<dbReference type="EMBL" id="JAVXUP010000236">
    <property type="protein sequence ID" value="KAK3033344.1"/>
    <property type="molecule type" value="Genomic_DNA"/>
</dbReference>
<dbReference type="InterPro" id="IPR053772">
    <property type="entry name" value="At1g61320/At1g61330-like"/>
</dbReference>
<protein>
    <recommendedName>
        <fullName evidence="1">At1g61320/AtMIF1 LRR domain-containing protein</fullName>
    </recommendedName>
</protein>
<proteinExistence type="predicted"/>
<sequence length="416" mass="47130">MKEAAATSVLSPRWENLWTFAVSSLTSLSFDARKTLTSSSLDPLKTFTDIRRNLNLLDGARSRYIRWVNRVLQLHQGQNLEEFRIRFHIPKLSSYSSDVNKWIDFALKNSVKRLELNLGDRLAMNPFAKNYTFPLGALQVSPIKSLTDIELKCIDVTGEVLEYILFNCTSLERLCLECSRCHVDLNVSGLPLKLKILEIVCCPSIKYINISAVNLQSFKCIGPEMSVSFENFPRLVEASFGAGFSKYVVHNFRQLSASLSRLKSLVMEIDFLDDIGLMHMPVLSHLKYLELIVDIPSDESLLYFAPFIRASPFLHRLVVKVDWDGNSMCDSMREPKDCPPHRCLKVVELLGYAGNPGDNEFAMYVMKSAVSLEKIVIDPCNPGTKQSIDEIEAARMCARWLKLRVGPGAGFKFELR</sequence>
<dbReference type="PANTHER" id="PTHR34145:SF68">
    <property type="entry name" value="FBD DOMAIN-CONTAINING PROTEIN"/>
    <property type="match status" value="1"/>
</dbReference>
<evidence type="ECO:0000313" key="2">
    <source>
        <dbReference type="EMBL" id="KAK3033344.1"/>
    </source>
</evidence>
<gene>
    <name evidence="2" type="ORF">RJ639_034394</name>
</gene>
<name>A0AA89B830_9ASTE</name>
<organism evidence="2 3">
    <name type="scientific">Escallonia herrerae</name>
    <dbReference type="NCBI Taxonomy" id="1293975"/>
    <lineage>
        <taxon>Eukaryota</taxon>
        <taxon>Viridiplantae</taxon>
        <taxon>Streptophyta</taxon>
        <taxon>Embryophyta</taxon>
        <taxon>Tracheophyta</taxon>
        <taxon>Spermatophyta</taxon>
        <taxon>Magnoliopsida</taxon>
        <taxon>eudicotyledons</taxon>
        <taxon>Gunneridae</taxon>
        <taxon>Pentapetalae</taxon>
        <taxon>asterids</taxon>
        <taxon>campanulids</taxon>
        <taxon>Escalloniales</taxon>
        <taxon>Escalloniaceae</taxon>
        <taxon>Escallonia</taxon>
    </lineage>
</organism>
<evidence type="ECO:0000259" key="1">
    <source>
        <dbReference type="Pfam" id="PF23622"/>
    </source>
</evidence>
<keyword evidence="3" id="KW-1185">Reference proteome</keyword>
<reference evidence="2" key="1">
    <citation type="submission" date="2022-12" db="EMBL/GenBank/DDBJ databases">
        <title>Draft genome assemblies for two species of Escallonia (Escalloniales).</title>
        <authorList>
            <person name="Chanderbali A."/>
            <person name="Dervinis C."/>
            <person name="Anghel I."/>
            <person name="Soltis D."/>
            <person name="Soltis P."/>
            <person name="Zapata F."/>
        </authorList>
    </citation>
    <scope>NUCLEOTIDE SEQUENCE</scope>
    <source>
        <strain evidence="2">UCBG64.0493</strain>
        <tissue evidence="2">Leaf</tissue>
    </source>
</reference>
<dbReference type="AlphaFoldDB" id="A0AA89B830"/>
<dbReference type="Proteomes" id="UP001188597">
    <property type="component" value="Unassembled WGS sequence"/>
</dbReference>
<dbReference type="PANTHER" id="PTHR34145">
    <property type="entry name" value="OS02G0105600 PROTEIN"/>
    <property type="match status" value="1"/>
</dbReference>
<comment type="caution">
    <text evidence="2">The sequence shown here is derived from an EMBL/GenBank/DDBJ whole genome shotgun (WGS) entry which is preliminary data.</text>
</comment>
<dbReference type="Gene3D" id="3.80.10.10">
    <property type="entry name" value="Ribonuclease Inhibitor"/>
    <property type="match status" value="1"/>
</dbReference>
<dbReference type="SUPFAM" id="SSF52047">
    <property type="entry name" value="RNI-like"/>
    <property type="match status" value="1"/>
</dbReference>
<dbReference type="InterPro" id="IPR055357">
    <property type="entry name" value="LRR_At1g61320_AtMIF1"/>
</dbReference>
<dbReference type="InterPro" id="IPR032675">
    <property type="entry name" value="LRR_dom_sf"/>
</dbReference>
<accession>A0AA89B830</accession>
<dbReference type="Pfam" id="PF23622">
    <property type="entry name" value="LRR_At1g61320_AtMIF1"/>
    <property type="match status" value="1"/>
</dbReference>
<feature type="domain" description="At1g61320/AtMIF1 LRR" evidence="1">
    <location>
        <begin position="139"/>
        <end position="394"/>
    </location>
</feature>
<evidence type="ECO:0000313" key="3">
    <source>
        <dbReference type="Proteomes" id="UP001188597"/>
    </source>
</evidence>